<evidence type="ECO:0000313" key="1">
    <source>
        <dbReference type="EMBL" id="KAL1543428.1"/>
    </source>
</evidence>
<reference evidence="1 2" key="1">
    <citation type="submission" date="2024-06" db="EMBL/GenBank/DDBJ databases">
        <title>A chromosome level genome sequence of Diviner's sage (Salvia divinorum).</title>
        <authorList>
            <person name="Ford S.A."/>
            <person name="Ro D.-K."/>
            <person name="Ness R.W."/>
            <person name="Phillips M.A."/>
        </authorList>
    </citation>
    <scope>NUCLEOTIDE SEQUENCE [LARGE SCALE GENOMIC DNA]</scope>
    <source>
        <strain evidence="1">SAF-2024a</strain>
        <tissue evidence="1">Leaf</tissue>
    </source>
</reference>
<dbReference type="AlphaFoldDB" id="A0ABD1GK43"/>
<sequence length="84" mass="9840">MSFSDSECSQAAEYKTLRMVSRDRKLLPPLLRYVPFSFPLCILHSAISRYCEMRNLKILRGLPHFDIGFWKEEHADFVAIAMPF</sequence>
<dbReference type="Proteomes" id="UP001567538">
    <property type="component" value="Unassembled WGS sequence"/>
</dbReference>
<keyword evidence="2" id="KW-1185">Reference proteome</keyword>
<organism evidence="1 2">
    <name type="scientific">Salvia divinorum</name>
    <name type="common">Maria pastora</name>
    <name type="synonym">Diviner's sage</name>
    <dbReference type="NCBI Taxonomy" id="28513"/>
    <lineage>
        <taxon>Eukaryota</taxon>
        <taxon>Viridiplantae</taxon>
        <taxon>Streptophyta</taxon>
        <taxon>Embryophyta</taxon>
        <taxon>Tracheophyta</taxon>
        <taxon>Spermatophyta</taxon>
        <taxon>Magnoliopsida</taxon>
        <taxon>eudicotyledons</taxon>
        <taxon>Gunneridae</taxon>
        <taxon>Pentapetalae</taxon>
        <taxon>asterids</taxon>
        <taxon>lamiids</taxon>
        <taxon>Lamiales</taxon>
        <taxon>Lamiaceae</taxon>
        <taxon>Nepetoideae</taxon>
        <taxon>Mentheae</taxon>
        <taxon>Salviinae</taxon>
        <taxon>Salvia</taxon>
        <taxon>Salvia subgen. Calosphace</taxon>
    </lineage>
</organism>
<accession>A0ABD1GK43</accession>
<protein>
    <submittedName>
        <fullName evidence="1">Protein transport Sec1a</fullName>
    </submittedName>
</protein>
<evidence type="ECO:0000313" key="2">
    <source>
        <dbReference type="Proteomes" id="UP001567538"/>
    </source>
</evidence>
<comment type="caution">
    <text evidence="1">The sequence shown here is derived from an EMBL/GenBank/DDBJ whole genome shotgun (WGS) entry which is preliminary data.</text>
</comment>
<dbReference type="EMBL" id="JBEAFC010000008">
    <property type="protein sequence ID" value="KAL1543428.1"/>
    <property type="molecule type" value="Genomic_DNA"/>
</dbReference>
<proteinExistence type="predicted"/>
<gene>
    <name evidence="1" type="primary">SEC1A</name>
    <name evidence="1" type="ORF">AAHA92_20402</name>
</gene>
<name>A0ABD1GK43_SALDI</name>